<organism evidence="2 3">
    <name type="scientific">Actinocatenispora thailandica</name>
    <dbReference type="NCBI Taxonomy" id="227318"/>
    <lineage>
        <taxon>Bacteria</taxon>
        <taxon>Bacillati</taxon>
        <taxon>Actinomycetota</taxon>
        <taxon>Actinomycetes</taxon>
        <taxon>Micromonosporales</taxon>
        <taxon>Micromonosporaceae</taxon>
        <taxon>Actinocatenispora</taxon>
    </lineage>
</organism>
<evidence type="ECO:0000256" key="1">
    <source>
        <dbReference type="SAM" id="Phobius"/>
    </source>
</evidence>
<feature type="transmembrane region" description="Helical" evidence="1">
    <location>
        <begin position="68"/>
        <end position="88"/>
    </location>
</feature>
<accession>A0A7R7DKI0</accession>
<dbReference type="Proteomes" id="UP000611640">
    <property type="component" value="Chromosome"/>
</dbReference>
<gene>
    <name evidence="2" type="ORF">Athai_09370</name>
</gene>
<keyword evidence="1" id="KW-1133">Transmembrane helix</keyword>
<keyword evidence="1" id="KW-0812">Transmembrane</keyword>
<keyword evidence="3" id="KW-1185">Reference proteome</keyword>
<evidence type="ECO:0000313" key="3">
    <source>
        <dbReference type="Proteomes" id="UP000611640"/>
    </source>
</evidence>
<keyword evidence="1" id="KW-0472">Membrane</keyword>
<proteinExistence type="predicted"/>
<protein>
    <recommendedName>
        <fullName evidence="4">DUF3995 domain-containing protein</fullName>
    </recommendedName>
</protein>
<dbReference type="KEGG" id="atl:Athai_09370"/>
<feature type="transmembrane region" description="Helical" evidence="1">
    <location>
        <begin position="26"/>
        <end position="48"/>
    </location>
</feature>
<name>A0A7R7DKI0_9ACTN</name>
<evidence type="ECO:0008006" key="4">
    <source>
        <dbReference type="Google" id="ProtNLM"/>
    </source>
</evidence>
<feature type="transmembrane region" description="Helical" evidence="1">
    <location>
        <begin position="147"/>
        <end position="173"/>
    </location>
</feature>
<evidence type="ECO:0000313" key="2">
    <source>
        <dbReference type="EMBL" id="BCJ33434.1"/>
    </source>
</evidence>
<dbReference type="EMBL" id="AP023355">
    <property type="protein sequence ID" value="BCJ33434.1"/>
    <property type="molecule type" value="Genomic_DNA"/>
</dbReference>
<sequence>MGGMTISTSGLEPVTQRRVPRWAERLAHAIPFMVLPSGLWRLAVASGFSMGGLDDAGRPAVVHGWGAAYLVAVTLLSEVIALSGFALVRPWGELTPRWLPFIGGRPVRPTAATVPATLGAVALILIWTVGFWDVWSGGQSSRMASPFWAAVFTACYAPLNLWGPALLALAWAYHRRRAGRHRG</sequence>
<reference evidence="2 3" key="1">
    <citation type="submission" date="2020-08" db="EMBL/GenBank/DDBJ databases">
        <title>Whole genome shotgun sequence of Actinocatenispora thailandica NBRC 105041.</title>
        <authorList>
            <person name="Komaki H."/>
            <person name="Tamura T."/>
        </authorList>
    </citation>
    <scope>NUCLEOTIDE SEQUENCE [LARGE SCALE GENOMIC DNA]</scope>
    <source>
        <strain evidence="2 3">NBRC 105041</strain>
    </source>
</reference>
<dbReference type="AlphaFoldDB" id="A0A7R7DKI0"/>
<feature type="transmembrane region" description="Helical" evidence="1">
    <location>
        <begin position="109"/>
        <end position="135"/>
    </location>
</feature>